<accession>A0A9D0ZN31</accession>
<organism evidence="11 12">
    <name type="scientific">Candidatus Pullichristensenella stercorigallinarum</name>
    <dbReference type="NCBI Taxonomy" id="2840909"/>
    <lineage>
        <taxon>Bacteria</taxon>
        <taxon>Bacillati</taxon>
        <taxon>Bacillota</taxon>
        <taxon>Clostridia</taxon>
        <taxon>Candidatus Pullichristensenella</taxon>
    </lineage>
</organism>
<dbReference type="EMBL" id="DVFZ01000102">
    <property type="protein sequence ID" value="HIQ83562.1"/>
    <property type="molecule type" value="Genomic_DNA"/>
</dbReference>
<keyword evidence="8" id="KW-0067">ATP-binding</keyword>
<dbReference type="GO" id="GO:0002949">
    <property type="term" value="P:tRNA threonylcarbamoyladenosine modification"/>
    <property type="evidence" value="ECO:0007669"/>
    <property type="project" value="InterPro"/>
</dbReference>
<evidence type="ECO:0000256" key="6">
    <source>
        <dbReference type="ARBA" id="ARBA00022723"/>
    </source>
</evidence>
<evidence type="ECO:0000256" key="4">
    <source>
        <dbReference type="ARBA" id="ARBA00022490"/>
    </source>
</evidence>
<evidence type="ECO:0000256" key="1">
    <source>
        <dbReference type="ARBA" id="ARBA00004496"/>
    </source>
</evidence>
<keyword evidence="7" id="KW-0547">Nucleotide-binding</keyword>
<reference evidence="11" key="1">
    <citation type="submission" date="2020-10" db="EMBL/GenBank/DDBJ databases">
        <authorList>
            <person name="Gilroy R."/>
        </authorList>
    </citation>
    <scope>NUCLEOTIDE SEQUENCE</scope>
    <source>
        <strain evidence="11">ChiSjej6B24-2974</strain>
    </source>
</reference>
<dbReference type="Gene3D" id="3.40.50.300">
    <property type="entry name" value="P-loop containing nucleotide triphosphate hydrolases"/>
    <property type="match status" value="1"/>
</dbReference>
<evidence type="ECO:0000256" key="8">
    <source>
        <dbReference type="ARBA" id="ARBA00022840"/>
    </source>
</evidence>
<dbReference type="GO" id="GO:0005737">
    <property type="term" value="C:cytoplasm"/>
    <property type="evidence" value="ECO:0007669"/>
    <property type="project" value="UniProtKB-SubCell"/>
</dbReference>
<keyword evidence="6" id="KW-0479">Metal-binding</keyword>
<dbReference type="PANTHER" id="PTHR33540:SF2">
    <property type="entry name" value="TRNA THREONYLCARBAMOYLADENOSINE BIOSYNTHESIS PROTEIN TSAE"/>
    <property type="match status" value="1"/>
</dbReference>
<evidence type="ECO:0000256" key="2">
    <source>
        <dbReference type="ARBA" id="ARBA00007599"/>
    </source>
</evidence>
<dbReference type="GO" id="GO:0046872">
    <property type="term" value="F:metal ion binding"/>
    <property type="evidence" value="ECO:0007669"/>
    <property type="project" value="UniProtKB-KW"/>
</dbReference>
<dbReference type="InterPro" id="IPR003442">
    <property type="entry name" value="T6A_TsaE"/>
</dbReference>
<dbReference type="SUPFAM" id="SSF52540">
    <property type="entry name" value="P-loop containing nucleoside triphosphate hydrolases"/>
    <property type="match status" value="1"/>
</dbReference>
<evidence type="ECO:0000256" key="3">
    <source>
        <dbReference type="ARBA" id="ARBA00019010"/>
    </source>
</evidence>
<comment type="similarity">
    <text evidence="2">Belongs to the TsaE family.</text>
</comment>
<name>A0A9D0ZN31_9FIRM</name>
<protein>
    <recommendedName>
        <fullName evidence="3">tRNA threonylcarbamoyladenosine biosynthesis protein TsaE</fullName>
    </recommendedName>
    <alternativeName>
        <fullName evidence="10">t(6)A37 threonylcarbamoyladenosine biosynthesis protein TsaE</fullName>
    </alternativeName>
</protein>
<comment type="caution">
    <text evidence="11">The sequence shown here is derived from an EMBL/GenBank/DDBJ whole genome shotgun (WGS) entry which is preliminary data.</text>
</comment>
<evidence type="ECO:0000256" key="5">
    <source>
        <dbReference type="ARBA" id="ARBA00022694"/>
    </source>
</evidence>
<evidence type="ECO:0000313" key="11">
    <source>
        <dbReference type="EMBL" id="HIQ83562.1"/>
    </source>
</evidence>
<comment type="subcellular location">
    <subcellularLocation>
        <location evidence="1">Cytoplasm</location>
    </subcellularLocation>
</comment>
<dbReference type="GO" id="GO:0005524">
    <property type="term" value="F:ATP binding"/>
    <property type="evidence" value="ECO:0007669"/>
    <property type="project" value="UniProtKB-KW"/>
</dbReference>
<gene>
    <name evidence="11" type="primary">tsaE</name>
    <name evidence="11" type="ORF">IAA52_10735</name>
</gene>
<dbReference type="AlphaFoldDB" id="A0A9D0ZN31"/>
<reference evidence="11" key="2">
    <citation type="journal article" date="2021" name="PeerJ">
        <title>Extensive microbial diversity within the chicken gut microbiome revealed by metagenomics and culture.</title>
        <authorList>
            <person name="Gilroy R."/>
            <person name="Ravi A."/>
            <person name="Getino M."/>
            <person name="Pursley I."/>
            <person name="Horton D.L."/>
            <person name="Alikhan N.F."/>
            <person name="Baker D."/>
            <person name="Gharbi K."/>
            <person name="Hall N."/>
            <person name="Watson M."/>
            <person name="Adriaenssens E.M."/>
            <person name="Foster-Nyarko E."/>
            <person name="Jarju S."/>
            <person name="Secka A."/>
            <person name="Antonio M."/>
            <person name="Oren A."/>
            <person name="Chaudhuri R.R."/>
            <person name="La Ragione R."/>
            <person name="Hildebrand F."/>
            <person name="Pallen M.J."/>
        </authorList>
    </citation>
    <scope>NUCLEOTIDE SEQUENCE</scope>
    <source>
        <strain evidence="11">ChiSjej6B24-2974</strain>
    </source>
</reference>
<keyword evidence="5" id="KW-0819">tRNA processing</keyword>
<keyword evidence="9" id="KW-0460">Magnesium</keyword>
<dbReference type="NCBIfam" id="TIGR00150">
    <property type="entry name" value="T6A_YjeE"/>
    <property type="match status" value="1"/>
</dbReference>
<evidence type="ECO:0000256" key="10">
    <source>
        <dbReference type="ARBA" id="ARBA00032441"/>
    </source>
</evidence>
<evidence type="ECO:0000256" key="7">
    <source>
        <dbReference type="ARBA" id="ARBA00022741"/>
    </source>
</evidence>
<proteinExistence type="inferred from homology"/>
<dbReference type="InterPro" id="IPR027417">
    <property type="entry name" value="P-loop_NTPase"/>
</dbReference>
<dbReference type="Proteomes" id="UP000824260">
    <property type="component" value="Unassembled WGS sequence"/>
</dbReference>
<keyword evidence="4" id="KW-0963">Cytoplasm</keyword>
<evidence type="ECO:0000313" key="12">
    <source>
        <dbReference type="Proteomes" id="UP000824260"/>
    </source>
</evidence>
<dbReference type="Pfam" id="PF02367">
    <property type="entry name" value="TsaE"/>
    <property type="match status" value="1"/>
</dbReference>
<sequence length="155" mass="16709">MALRLKTRSEGDTFALGRALGAFLHPGDALLLSGDLGTGKSVLARGAAQALGVEGPMPSPSFNIMFPYEGRVPVYHFDLYRLSGPDEFYAAGLDEWFGGASVCLVEWPETVELSLHPCLHAAIRRAENEGERFIDLETDGVSLDAAALGQWRTDA</sequence>
<dbReference type="PANTHER" id="PTHR33540">
    <property type="entry name" value="TRNA THREONYLCARBAMOYLADENOSINE BIOSYNTHESIS PROTEIN TSAE"/>
    <property type="match status" value="1"/>
</dbReference>
<evidence type="ECO:0000256" key="9">
    <source>
        <dbReference type="ARBA" id="ARBA00022842"/>
    </source>
</evidence>